<feature type="domain" description="GS catalytic" evidence="4">
    <location>
        <begin position="128"/>
        <end position="464"/>
    </location>
</feature>
<proteinExistence type="inferred from homology"/>
<sequence>MINTTAGKIELNMKSIDALTQFLQTHPDVETFEVILHDLNGIHRGKWLPREQIDKLFEGGYKMPQSTCSLDCWGRDLEQLVAATGDTDGICTPHPETLAVVPWASRPTAQIIVSMLSPDGQSDYPADPRVVLQQVLARYTKLGLTPVVASEMEFHLLEIDRDQFGRPQHTQRALDGSPALGGATYGIEAMRKIAPLMDAINSTAGQQNLPVDTLISEFGASQCEINLHYQDCALRACDQASMLRRAIRAVAHQQGKQASFMAKPFADDVGNGMHIHFSLIDNNRNNVFDNGTPEGSDLLHHAVAGCLDNMADSMAIFAPNINSCRRLVPGCYAPTAPTWGYENRTTALRIPAGKGHAMRIEHRVAGADANVYLTVAAMLAAALHGIEKKLLPPAAIVGDAGELAIKAEQQLPRFWGDALQRFEQSEFVEGYLGEAFQTVYAQSKRSEKAEFDSRVTLLEYDAYL</sequence>
<name>Q1YR40_9GAMM</name>
<evidence type="ECO:0000259" key="4">
    <source>
        <dbReference type="PROSITE" id="PS51987"/>
    </source>
</evidence>
<dbReference type="PROSITE" id="PS51987">
    <property type="entry name" value="GS_CATALYTIC"/>
    <property type="match status" value="1"/>
</dbReference>
<dbReference type="PANTHER" id="PTHR43785">
    <property type="entry name" value="GAMMA-GLUTAMYLPUTRESCINE SYNTHETASE"/>
    <property type="match status" value="1"/>
</dbReference>
<evidence type="ECO:0000256" key="2">
    <source>
        <dbReference type="PROSITE-ProRule" id="PRU01331"/>
    </source>
</evidence>
<dbReference type="GO" id="GO:0004356">
    <property type="term" value="F:glutamine synthetase activity"/>
    <property type="evidence" value="ECO:0007669"/>
    <property type="project" value="InterPro"/>
</dbReference>
<dbReference type="SUPFAM" id="SSF55931">
    <property type="entry name" value="Glutamine synthetase/guanido kinase"/>
    <property type="match status" value="1"/>
</dbReference>
<dbReference type="SMART" id="SM01230">
    <property type="entry name" value="Gln-synt_C"/>
    <property type="match status" value="1"/>
</dbReference>
<dbReference type="Gene3D" id="3.30.590.10">
    <property type="entry name" value="Glutamine synthetase/guanido kinase, catalytic domain"/>
    <property type="match status" value="1"/>
</dbReference>
<comment type="caution">
    <text evidence="5">The sequence shown here is derived from an EMBL/GenBank/DDBJ whole genome shotgun (WGS) entry which is preliminary data.</text>
</comment>
<keyword evidence="1" id="KW-0436">Ligase</keyword>
<dbReference type="GO" id="GO:0006542">
    <property type="term" value="P:glutamine biosynthetic process"/>
    <property type="evidence" value="ECO:0007669"/>
    <property type="project" value="InterPro"/>
</dbReference>
<accession>Q1YR40</accession>
<evidence type="ECO:0000256" key="1">
    <source>
        <dbReference type="ARBA" id="ARBA00022598"/>
    </source>
</evidence>
<dbReference type="PANTHER" id="PTHR43785:SF12">
    <property type="entry name" value="TYPE-1 GLUTAMINE SYNTHETASE 2"/>
    <property type="match status" value="1"/>
</dbReference>
<organism evidence="5 6">
    <name type="scientific">gamma proteobacterium HTCC2207</name>
    <dbReference type="NCBI Taxonomy" id="314287"/>
    <lineage>
        <taxon>Bacteria</taxon>
        <taxon>Pseudomonadati</taxon>
        <taxon>Pseudomonadota</taxon>
        <taxon>Gammaproteobacteria</taxon>
        <taxon>Cellvibrionales</taxon>
        <taxon>Porticoccaceae</taxon>
        <taxon>SAR92 clade</taxon>
    </lineage>
</organism>
<dbReference type="InterPro" id="IPR014746">
    <property type="entry name" value="Gln_synth/guanido_kin_cat_dom"/>
</dbReference>
<dbReference type="Gene3D" id="3.10.20.70">
    <property type="entry name" value="Glutamine synthetase, N-terminal domain"/>
    <property type="match status" value="1"/>
</dbReference>
<dbReference type="SUPFAM" id="SSF54368">
    <property type="entry name" value="Glutamine synthetase, N-terminal domain"/>
    <property type="match status" value="1"/>
</dbReference>
<dbReference type="HOGENOM" id="CLU_017290_0_0_6"/>
<dbReference type="GO" id="GO:0006598">
    <property type="term" value="P:polyamine catabolic process"/>
    <property type="evidence" value="ECO:0007669"/>
    <property type="project" value="TreeGrafter"/>
</dbReference>
<dbReference type="AlphaFoldDB" id="Q1YR40"/>
<dbReference type="Proteomes" id="UP000005555">
    <property type="component" value="Unassembled WGS sequence"/>
</dbReference>
<evidence type="ECO:0000313" key="6">
    <source>
        <dbReference type="Proteomes" id="UP000005555"/>
    </source>
</evidence>
<gene>
    <name evidence="5" type="ORF">GB2207_03989</name>
</gene>
<reference evidence="5 6" key="1">
    <citation type="submission" date="2006-03" db="EMBL/GenBank/DDBJ databases">
        <authorList>
            <person name="Giovannoni S.J."/>
            <person name="Cho J.-C."/>
            <person name="Ferriera S."/>
            <person name="Johnson J."/>
            <person name="Kravitz S."/>
            <person name="Halpern A."/>
            <person name="Remington K."/>
            <person name="Beeson K."/>
            <person name="Tran B."/>
            <person name="Rogers Y.-H."/>
            <person name="Friedman R."/>
            <person name="Venter J.C."/>
        </authorList>
    </citation>
    <scope>NUCLEOTIDE SEQUENCE [LARGE SCALE GENOMIC DNA]</scope>
    <source>
        <strain evidence="5 6">HTCC2207</strain>
    </source>
</reference>
<evidence type="ECO:0000313" key="5">
    <source>
        <dbReference type="EMBL" id="EAS46768.1"/>
    </source>
</evidence>
<dbReference type="STRING" id="314287.GB2207_03989"/>
<keyword evidence="6" id="KW-1185">Reference proteome</keyword>
<protein>
    <recommendedName>
        <fullName evidence="4">GS catalytic domain-containing protein</fullName>
    </recommendedName>
</protein>
<dbReference type="InterPro" id="IPR036651">
    <property type="entry name" value="Gln_synt_N_sf"/>
</dbReference>
<dbReference type="InterPro" id="IPR008146">
    <property type="entry name" value="Gln_synth_cat_dom"/>
</dbReference>
<dbReference type="Pfam" id="PF00120">
    <property type="entry name" value="Gln-synt_C"/>
    <property type="match status" value="1"/>
</dbReference>
<dbReference type="EMBL" id="AAPI01000005">
    <property type="protein sequence ID" value="EAS46768.1"/>
    <property type="molecule type" value="Genomic_DNA"/>
</dbReference>
<evidence type="ECO:0000256" key="3">
    <source>
        <dbReference type="RuleBase" id="RU000384"/>
    </source>
</evidence>
<comment type="similarity">
    <text evidence="2 3">Belongs to the glutamine synthetase family.</text>
</comment>
<dbReference type="eggNOG" id="COG0174">
    <property type="taxonomic scope" value="Bacteria"/>
</dbReference>